<sequence length="326" mass="38069">MKAIDRHRVSLSPPHKDADTIPHYLEHIVNQPWYTACPNTPYLIKAGANSESGYQILVTDLESTWYCSGDLEIIRNEKKMYNPTIKTDEFDHFVSLLHAQIATYDPNTVYTIKEGKNETVSFSLKKNLEIYPFEWHFTLSKLPHEDHLQLLRHFLVSPLISTINSLQNKYSVLLKRHQQLESLYKERAPHSDLLKFTPFLDDPPLWTKSISIDELKLDLFPQLKVEPSMQHIYGMVSQAKFELKYEEYVREQRRVRAKRQAREVEREIGRESKKMNKLKLDESPAVKKGAAEKKRLLEDEDELPTQEQAKVQKQGGGVKKKPIKFL</sequence>
<dbReference type="PANTHER" id="PTHR32235">
    <property type="entry name" value="NON-HOMOLOGOUS END-JOINING FACTOR 1"/>
    <property type="match status" value="1"/>
</dbReference>
<evidence type="ECO:0000313" key="11">
    <source>
        <dbReference type="Proteomes" id="UP000785679"/>
    </source>
</evidence>
<evidence type="ECO:0000313" key="10">
    <source>
        <dbReference type="EMBL" id="TNV84218.1"/>
    </source>
</evidence>
<dbReference type="InterPro" id="IPR052287">
    <property type="entry name" value="NHEJ_factor"/>
</dbReference>
<dbReference type="PANTHER" id="PTHR32235:SF1">
    <property type="entry name" value="NON-HOMOLOGOUS END-JOINING FACTOR 1"/>
    <property type="match status" value="1"/>
</dbReference>
<keyword evidence="3" id="KW-0238">DNA-binding</keyword>
<accession>A0A8J8NYY7</accession>
<proteinExistence type="inferred from homology"/>
<comment type="subcellular location">
    <subcellularLocation>
        <location evidence="1">Nucleus</location>
    </subcellularLocation>
</comment>
<keyword evidence="11" id="KW-1185">Reference proteome</keyword>
<evidence type="ECO:0000256" key="3">
    <source>
        <dbReference type="ARBA" id="ARBA00023125"/>
    </source>
</evidence>
<reference evidence="10" key="1">
    <citation type="submission" date="2019-06" db="EMBL/GenBank/DDBJ databases">
        <authorList>
            <person name="Zheng W."/>
        </authorList>
    </citation>
    <scope>NUCLEOTIDE SEQUENCE</scope>
    <source>
        <strain evidence="10">QDHG01</strain>
    </source>
</reference>
<evidence type="ECO:0000256" key="1">
    <source>
        <dbReference type="ARBA" id="ARBA00004123"/>
    </source>
</evidence>
<dbReference type="EMBL" id="RRYP01003020">
    <property type="protein sequence ID" value="TNV84218.1"/>
    <property type="molecule type" value="Genomic_DNA"/>
</dbReference>
<evidence type="ECO:0000256" key="4">
    <source>
        <dbReference type="ARBA" id="ARBA00023204"/>
    </source>
</evidence>
<dbReference type="Gene3D" id="2.170.210.10">
    <property type="entry name" value="DNA double-strand break repair and VJ recombination XRCC4, N-terminal"/>
    <property type="match status" value="1"/>
</dbReference>
<dbReference type="OrthoDB" id="2155935at2759"/>
<gene>
    <name evidence="10" type="ORF">FGO68_gene9351</name>
</gene>
<dbReference type="GO" id="GO:0032807">
    <property type="term" value="C:DNA ligase IV complex"/>
    <property type="evidence" value="ECO:0007669"/>
    <property type="project" value="TreeGrafter"/>
</dbReference>
<keyword evidence="5" id="KW-0539">Nucleus</keyword>
<dbReference type="CDD" id="cd22285">
    <property type="entry name" value="HD_XLF_N"/>
    <property type="match status" value="1"/>
</dbReference>
<organism evidence="10 11">
    <name type="scientific">Halteria grandinella</name>
    <dbReference type="NCBI Taxonomy" id="5974"/>
    <lineage>
        <taxon>Eukaryota</taxon>
        <taxon>Sar</taxon>
        <taxon>Alveolata</taxon>
        <taxon>Ciliophora</taxon>
        <taxon>Intramacronucleata</taxon>
        <taxon>Spirotrichea</taxon>
        <taxon>Stichotrichia</taxon>
        <taxon>Sporadotrichida</taxon>
        <taxon>Halteriidae</taxon>
        <taxon>Halteria</taxon>
    </lineage>
</organism>
<comment type="similarity">
    <text evidence="6">Belongs to the XRCC4-XLF family. XLF subfamily.</text>
</comment>
<dbReference type="GO" id="GO:0006303">
    <property type="term" value="P:double-strand break repair via nonhomologous end joining"/>
    <property type="evidence" value="ECO:0007669"/>
    <property type="project" value="TreeGrafter"/>
</dbReference>
<dbReference type="Pfam" id="PF09302">
    <property type="entry name" value="XLF"/>
    <property type="match status" value="1"/>
</dbReference>
<feature type="compositionally biased region" description="Basic and acidic residues" evidence="8">
    <location>
        <begin position="274"/>
        <end position="297"/>
    </location>
</feature>
<evidence type="ECO:0000256" key="6">
    <source>
        <dbReference type="ARBA" id="ARBA00025747"/>
    </source>
</evidence>
<dbReference type="AlphaFoldDB" id="A0A8J8NYY7"/>
<comment type="caution">
    <text evidence="10">The sequence shown here is derived from an EMBL/GenBank/DDBJ whole genome shotgun (WGS) entry which is preliminary data.</text>
</comment>
<evidence type="ECO:0000256" key="5">
    <source>
        <dbReference type="ARBA" id="ARBA00023242"/>
    </source>
</evidence>
<keyword evidence="4" id="KW-0234">DNA repair</keyword>
<dbReference type="InterPro" id="IPR038051">
    <property type="entry name" value="XRCC4-like_N_sf"/>
</dbReference>
<evidence type="ECO:0000259" key="9">
    <source>
        <dbReference type="Pfam" id="PF09302"/>
    </source>
</evidence>
<name>A0A8J8NYY7_HALGN</name>
<evidence type="ECO:0000256" key="8">
    <source>
        <dbReference type="SAM" id="MobiDB-lite"/>
    </source>
</evidence>
<dbReference type="InterPro" id="IPR015381">
    <property type="entry name" value="XLF-like_N"/>
</dbReference>
<keyword evidence="2" id="KW-0227">DNA damage</keyword>
<evidence type="ECO:0000256" key="7">
    <source>
        <dbReference type="ARBA" id="ARBA00044529"/>
    </source>
</evidence>
<dbReference type="Proteomes" id="UP000785679">
    <property type="component" value="Unassembled WGS sequence"/>
</dbReference>
<feature type="domain" description="XLF-like N-terminal" evidence="9">
    <location>
        <begin position="32"/>
        <end position="141"/>
    </location>
</feature>
<protein>
    <recommendedName>
        <fullName evidence="7">Non-homologous end-joining factor 1</fullName>
    </recommendedName>
</protein>
<evidence type="ECO:0000256" key="2">
    <source>
        <dbReference type="ARBA" id="ARBA00022763"/>
    </source>
</evidence>
<feature type="region of interest" description="Disordered" evidence="8">
    <location>
        <begin position="274"/>
        <end position="326"/>
    </location>
</feature>
<dbReference type="GO" id="GO:0045027">
    <property type="term" value="F:DNA end binding"/>
    <property type="evidence" value="ECO:0007669"/>
    <property type="project" value="TreeGrafter"/>
</dbReference>